<dbReference type="AlphaFoldDB" id="A0A126T2R9"/>
<proteinExistence type="predicted"/>
<evidence type="ECO:0000313" key="2">
    <source>
        <dbReference type="EMBL" id="AMK76367.1"/>
    </source>
</evidence>
<dbReference type="STRING" id="1538553.JT25_007655"/>
<dbReference type="Gene3D" id="3.30.2010.10">
    <property type="entry name" value="Metalloproteases ('zincins'), catalytic domain"/>
    <property type="match status" value="1"/>
</dbReference>
<dbReference type="Pfam" id="PF01863">
    <property type="entry name" value="YgjP-like"/>
    <property type="match status" value="1"/>
</dbReference>
<accession>A0A126T2R9</accession>
<keyword evidence="2" id="KW-0378">Hydrolase</keyword>
<evidence type="ECO:0000259" key="1">
    <source>
        <dbReference type="Pfam" id="PF01863"/>
    </source>
</evidence>
<dbReference type="OrthoDB" id="9000630at2"/>
<dbReference type="RefSeq" id="WP_036275329.1">
    <property type="nucleotide sequence ID" value="NZ_CP014476.1"/>
</dbReference>
<dbReference type="GO" id="GO:0016787">
    <property type="term" value="F:hydrolase activity"/>
    <property type="evidence" value="ECO:0007669"/>
    <property type="project" value="UniProtKB-KW"/>
</dbReference>
<gene>
    <name evidence="2" type="ORF">JT25_007655</name>
</gene>
<dbReference type="CDD" id="cd07344">
    <property type="entry name" value="M48_yhfN_like"/>
    <property type="match status" value="1"/>
</dbReference>
<name>A0A126T2R9_9GAMM</name>
<dbReference type="PANTHER" id="PTHR30399:SF1">
    <property type="entry name" value="UTP PYROPHOSPHATASE"/>
    <property type="match status" value="1"/>
</dbReference>
<organism evidence="2 3">
    <name type="scientific">Methylomonas denitrificans</name>
    <dbReference type="NCBI Taxonomy" id="1538553"/>
    <lineage>
        <taxon>Bacteria</taxon>
        <taxon>Pseudomonadati</taxon>
        <taxon>Pseudomonadota</taxon>
        <taxon>Gammaproteobacteria</taxon>
        <taxon>Methylococcales</taxon>
        <taxon>Methylococcaceae</taxon>
        <taxon>Methylomonas</taxon>
    </lineage>
</organism>
<dbReference type="EMBL" id="CP014476">
    <property type="protein sequence ID" value="AMK76367.1"/>
    <property type="molecule type" value="Genomic_DNA"/>
</dbReference>
<feature type="domain" description="YgjP-like metallopeptidase" evidence="1">
    <location>
        <begin position="94"/>
        <end position="150"/>
    </location>
</feature>
<protein>
    <submittedName>
        <fullName evidence="2">Metal-dependent hydrolase</fullName>
    </submittedName>
</protein>
<keyword evidence="3" id="KW-1185">Reference proteome</keyword>
<dbReference type="Proteomes" id="UP000030512">
    <property type="component" value="Chromosome"/>
</dbReference>
<dbReference type="InterPro" id="IPR002725">
    <property type="entry name" value="YgjP-like_metallopeptidase"/>
</dbReference>
<dbReference type="PANTHER" id="PTHR30399">
    <property type="entry name" value="UNCHARACTERIZED PROTEIN YGJP"/>
    <property type="match status" value="1"/>
</dbReference>
<sequence length="167" mass="19388">MRPLKYLAGYAPAVTEQVHSLIDSNKLPALLLKKYPRPHDIKTDKALYVYTMDLKNQFLRQSNPLSKVVYDDKIDVLHQALGLHSVVSRVQGCNLKAKNEIRIGAIFKLAPPEFLKMIVVHELSHLREKQHNKAFYKLCEYMEPDYHQLEFDMRLYLTCLDLGGTLY</sequence>
<dbReference type="InterPro" id="IPR053136">
    <property type="entry name" value="UTP_pyrophosphatase-like"/>
</dbReference>
<evidence type="ECO:0000313" key="3">
    <source>
        <dbReference type="Proteomes" id="UP000030512"/>
    </source>
</evidence>
<dbReference type="KEGG" id="mdn:JT25_007655"/>
<reference evidence="2 3" key="1">
    <citation type="journal article" date="2015" name="Environ. Microbiol.">
        <title>Methane oxidation coupled to nitrate reduction under hypoxia by the Gammaproteobacterium Methylomonas denitrificans, sp. nov. type strain FJG1.</title>
        <authorList>
            <person name="Kits K.D."/>
            <person name="Klotz M.G."/>
            <person name="Stein L.Y."/>
        </authorList>
    </citation>
    <scope>NUCLEOTIDE SEQUENCE [LARGE SCALE GENOMIC DNA]</scope>
    <source>
        <strain evidence="2 3">FJG1</strain>
    </source>
</reference>